<proteinExistence type="predicted"/>
<name>A0A8S5UXT7_9CAUD</name>
<organism evidence="1">
    <name type="scientific">Siphoviridae sp. ctfza2</name>
    <dbReference type="NCBI Taxonomy" id="2825599"/>
    <lineage>
        <taxon>Viruses</taxon>
        <taxon>Duplodnaviria</taxon>
        <taxon>Heunggongvirae</taxon>
        <taxon>Uroviricota</taxon>
        <taxon>Caudoviricetes</taxon>
    </lineage>
</organism>
<accession>A0A8S5UXT7</accession>
<sequence length="105" mass="11777">MAEYIEREFALNVLCRENCGHDYEANKCNNCYASNFINYLSAADVAPMKHGKWNGWHGDKLVGIDDNGDDMYRHYHYNTCSECGRGNAIKSAYCPHCGAKMGAEG</sequence>
<evidence type="ECO:0000313" key="1">
    <source>
        <dbReference type="EMBL" id="DAF99303.1"/>
    </source>
</evidence>
<protein>
    <submittedName>
        <fullName evidence="1">PROTEIN/RNA Complex, archaeal, ribosomal, 50S, protein.0A</fullName>
    </submittedName>
</protein>
<reference evidence="1" key="1">
    <citation type="journal article" date="2021" name="Proc. Natl. Acad. Sci. U.S.A.">
        <title>A Catalog of Tens of Thousands of Viruses from Human Metagenomes Reveals Hidden Associations with Chronic Diseases.</title>
        <authorList>
            <person name="Tisza M.J."/>
            <person name="Buck C.B."/>
        </authorList>
    </citation>
    <scope>NUCLEOTIDE SEQUENCE</scope>
    <source>
        <strain evidence="1">Ctfza2</strain>
    </source>
</reference>
<dbReference type="EMBL" id="BK016163">
    <property type="protein sequence ID" value="DAF99303.1"/>
    <property type="molecule type" value="Genomic_DNA"/>
</dbReference>